<dbReference type="PRINTS" id="PR00344">
    <property type="entry name" value="BCTRLSENSOR"/>
</dbReference>
<dbReference type="Pfam" id="PF02518">
    <property type="entry name" value="HATPase_c"/>
    <property type="match status" value="1"/>
</dbReference>
<dbReference type="InterPro" id="IPR000014">
    <property type="entry name" value="PAS"/>
</dbReference>
<evidence type="ECO:0000256" key="3">
    <source>
        <dbReference type="ARBA" id="ARBA00022553"/>
    </source>
</evidence>
<dbReference type="SMART" id="SM00387">
    <property type="entry name" value="HATPase_c"/>
    <property type="match status" value="1"/>
</dbReference>
<dbReference type="CDD" id="cd00130">
    <property type="entry name" value="PAS"/>
    <property type="match status" value="1"/>
</dbReference>
<keyword evidence="4" id="KW-0808">Transferase</keyword>
<accession>A0A2T7GC64</accession>
<dbReference type="InterPro" id="IPR005467">
    <property type="entry name" value="His_kinase_dom"/>
</dbReference>
<dbReference type="InterPro" id="IPR036097">
    <property type="entry name" value="HisK_dim/P_sf"/>
</dbReference>
<gene>
    <name evidence="10" type="ORF">DC366_03545</name>
</gene>
<keyword evidence="7" id="KW-0812">Transmembrane</keyword>
<dbReference type="InterPro" id="IPR003594">
    <property type="entry name" value="HATPase_dom"/>
</dbReference>
<dbReference type="InterPro" id="IPR036890">
    <property type="entry name" value="HATPase_C_sf"/>
</dbReference>
<keyword evidence="5" id="KW-0418">Kinase</keyword>
<keyword evidence="3" id="KW-0597">Phosphoprotein</keyword>
<dbReference type="SUPFAM" id="SSF47384">
    <property type="entry name" value="Homodimeric domain of signal transducing histidine kinase"/>
    <property type="match status" value="1"/>
</dbReference>
<dbReference type="InterPro" id="IPR035965">
    <property type="entry name" value="PAS-like_dom_sf"/>
</dbReference>
<dbReference type="Pfam" id="PF00512">
    <property type="entry name" value="HisKA"/>
    <property type="match status" value="1"/>
</dbReference>
<dbReference type="EC" id="2.7.13.3" evidence="2"/>
<dbReference type="Proteomes" id="UP000244446">
    <property type="component" value="Unassembled WGS sequence"/>
</dbReference>
<evidence type="ECO:0000256" key="5">
    <source>
        <dbReference type="ARBA" id="ARBA00022777"/>
    </source>
</evidence>
<evidence type="ECO:0000256" key="4">
    <source>
        <dbReference type="ARBA" id="ARBA00022679"/>
    </source>
</evidence>
<comment type="catalytic activity">
    <reaction evidence="1">
        <text>ATP + protein L-histidine = ADP + protein N-phospho-L-histidine.</text>
        <dbReference type="EC" id="2.7.13.3"/>
    </reaction>
</comment>
<dbReference type="PROSITE" id="PS50109">
    <property type="entry name" value="HIS_KIN"/>
    <property type="match status" value="1"/>
</dbReference>
<dbReference type="SMART" id="SM00091">
    <property type="entry name" value="PAS"/>
    <property type="match status" value="1"/>
</dbReference>
<dbReference type="SUPFAM" id="SSF55874">
    <property type="entry name" value="ATPase domain of HSP90 chaperone/DNA topoisomerase II/histidine kinase"/>
    <property type="match status" value="1"/>
</dbReference>
<dbReference type="PROSITE" id="PS50112">
    <property type="entry name" value="PAS"/>
    <property type="match status" value="1"/>
</dbReference>
<feature type="domain" description="Histidine kinase" evidence="8">
    <location>
        <begin position="371"/>
        <end position="586"/>
    </location>
</feature>
<evidence type="ECO:0000256" key="1">
    <source>
        <dbReference type="ARBA" id="ARBA00000085"/>
    </source>
</evidence>
<dbReference type="Gene3D" id="1.10.287.130">
    <property type="match status" value="1"/>
</dbReference>
<evidence type="ECO:0000256" key="6">
    <source>
        <dbReference type="ARBA" id="ARBA00023012"/>
    </source>
</evidence>
<keyword evidence="7" id="KW-1133">Transmembrane helix</keyword>
<evidence type="ECO:0000313" key="11">
    <source>
        <dbReference type="Proteomes" id="UP000244446"/>
    </source>
</evidence>
<evidence type="ECO:0000256" key="2">
    <source>
        <dbReference type="ARBA" id="ARBA00012438"/>
    </source>
</evidence>
<keyword evidence="11" id="KW-1185">Reference proteome</keyword>
<dbReference type="AlphaFoldDB" id="A0A2T7GC64"/>
<dbReference type="GO" id="GO:0006355">
    <property type="term" value="P:regulation of DNA-templated transcription"/>
    <property type="evidence" value="ECO:0007669"/>
    <property type="project" value="InterPro"/>
</dbReference>
<evidence type="ECO:0000313" key="10">
    <source>
        <dbReference type="EMBL" id="PVA12004.1"/>
    </source>
</evidence>
<dbReference type="Pfam" id="PF00989">
    <property type="entry name" value="PAS"/>
    <property type="match status" value="1"/>
</dbReference>
<dbReference type="NCBIfam" id="TIGR00229">
    <property type="entry name" value="sensory_box"/>
    <property type="match status" value="1"/>
</dbReference>
<dbReference type="GO" id="GO:0000155">
    <property type="term" value="F:phosphorelay sensor kinase activity"/>
    <property type="evidence" value="ECO:0007669"/>
    <property type="project" value="InterPro"/>
</dbReference>
<feature type="transmembrane region" description="Helical" evidence="7">
    <location>
        <begin position="175"/>
        <end position="197"/>
    </location>
</feature>
<dbReference type="InterPro" id="IPR050736">
    <property type="entry name" value="Sensor_HK_Regulatory"/>
</dbReference>
<dbReference type="Gene3D" id="3.30.565.10">
    <property type="entry name" value="Histidine kinase-like ATPase, C-terminal domain"/>
    <property type="match status" value="1"/>
</dbReference>
<dbReference type="SMART" id="SM00388">
    <property type="entry name" value="HisKA"/>
    <property type="match status" value="1"/>
</dbReference>
<proteinExistence type="predicted"/>
<dbReference type="CDD" id="cd00082">
    <property type="entry name" value="HisKA"/>
    <property type="match status" value="1"/>
</dbReference>
<sequence>MKAPGRSGLSMILPLVAIVVFAVLLAFSLIRMIEVDTDIRVDAERNMLWVMHQSESAARRLVEATLRAELGEADASEIALRLDLLRSRFALLGDGPQQRFITDIGLAPQMADLRVALQALRPPPEDFTTAEVQQLRLAMAPFAAFFSRAANKTMIREWDDLGGRLETSREQLHQIIVSLLGIMLTGGVLTITLFLALRHSRRSNDMLRRERDFSALLISSSGEGIMAVDDAGTCTIWNPAMAAMTGRTAQQAIGRKMSEIAGFFDITAMRRAVAASLDGKDSNLALQPYFRDAEEPPLHVDLKVSPMRDHGRVIGAIVFMHDASDRYAAREKEAESRARLEQLVAERTRELDDALTRERSAADLYRNFAGMISHQFRTPLAVADSALQRLIRRGPRADAAEIIERATGARNAIAGLTRLVESTLDAARLQAGQVGARRAPCDLIALLDMVGARQRAASPGARIKLRRADAVDAAALCDPAHAEQVMENLLSNAVKYADPDTPITVRLHNDDRSVLCDFSNTGPAIDEADRERVFESGFRGANSASTPGTGVGLFIARSLARMQGGEVSLLPGGAGTTFRLALPRLAGAAR</sequence>
<dbReference type="SUPFAM" id="SSF55785">
    <property type="entry name" value="PYP-like sensor domain (PAS domain)"/>
    <property type="match status" value="1"/>
</dbReference>
<evidence type="ECO:0000259" key="9">
    <source>
        <dbReference type="PROSITE" id="PS50112"/>
    </source>
</evidence>
<protein>
    <recommendedName>
        <fullName evidence="2">histidine kinase</fullName>
        <ecNumber evidence="2">2.7.13.3</ecNumber>
    </recommendedName>
</protein>
<dbReference type="OrthoDB" id="9815202at2"/>
<keyword evidence="7" id="KW-0472">Membrane</keyword>
<dbReference type="InterPro" id="IPR004358">
    <property type="entry name" value="Sig_transdc_His_kin-like_C"/>
</dbReference>
<name>A0A2T7GC64_9RHOB</name>
<dbReference type="InterPro" id="IPR013767">
    <property type="entry name" value="PAS_fold"/>
</dbReference>
<dbReference type="InterPro" id="IPR003661">
    <property type="entry name" value="HisK_dim/P_dom"/>
</dbReference>
<reference evidence="10 11" key="1">
    <citation type="submission" date="2018-04" db="EMBL/GenBank/DDBJ databases">
        <title>Pelagivirga bohaiensis gen. nov., sp. nov., a bacterium isolated from the Bohai Sea.</title>
        <authorList>
            <person name="Ji X."/>
        </authorList>
    </citation>
    <scope>NUCLEOTIDE SEQUENCE [LARGE SCALE GENOMIC DNA]</scope>
    <source>
        <strain evidence="10 11">BH-SD19</strain>
    </source>
</reference>
<dbReference type="Gene3D" id="3.30.450.20">
    <property type="entry name" value="PAS domain"/>
    <property type="match status" value="1"/>
</dbReference>
<dbReference type="PANTHER" id="PTHR43711:SF1">
    <property type="entry name" value="HISTIDINE KINASE 1"/>
    <property type="match status" value="1"/>
</dbReference>
<comment type="caution">
    <text evidence="10">The sequence shown here is derived from an EMBL/GenBank/DDBJ whole genome shotgun (WGS) entry which is preliminary data.</text>
</comment>
<feature type="domain" description="PAS" evidence="9">
    <location>
        <begin position="210"/>
        <end position="280"/>
    </location>
</feature>
<dbReference type="EMBL" id="QCYH01000001">
    <property type="protein sequence ID" value="PVA12004.1"/>
    <property type="molecule type" value="Genomic_DNA"/>
</dbReference>
<keyword evidence="6" id="KW-0902">Two-component regulatory system</keyword>
<evidence type="ECO:0000259" key="8">
    <source>
        <dbReference type="PROSITE" id="PS50109"/>
    </source>
</evidence>
<organism evidence="10 11">
    <name type="scientific">Pelagivirga sediminicola</name>
    <dbReference type="NCBI Taxonomy" id="2170575"/>
    <lineage>
        <taxon>Bacteria</taxon>
        <taxon>Pseudomonadati</taxon>
        <taxon>Pseudomonadota</taxon>
        <taxon>Alphaproteobacteria</taxon>
        <taxon>Rhodobacterales</taxon>
        <taxon>Paracoccaceae</taxon>
        <taxon>Pelagivirga</taxon>
    </lineage>
</organism>
<dbReference type="PANTHER" id="PTHR43711">
    <property type="entry name" value="TWO-COMPONENT HISTIDINE KINASE"/>
    <property type="match status" value="1"/>
</dbReference>
<evidence type="ECO:0000256" key="7">
    <source>
        <dbReference type="SAM" id="Phobius"/>
    </source>
</evidence>
<feature type="transmembrane region" description="Helical" evidence="7">
    <location>
        <begin position="12"/>
        <end position="30"/>
    </location>
</feature>